<proteinExistence type="predicted"/>
<protein>
    <submittedName>
        <fullName evidence="1">Uncharacterized protein</fullName>
    </submittedName>
</protein>
<name>A0A6J7WKV4_9CAUD</name>
<evidence type="ECO:0000313" key="1">
    <source>
        <dbReference type="EMBL" id="CAB5218426.1"/>
    </source>
</evidence>
<gene>
    <name evidence="1" type="ORF">UFOVP212_31</name>
</gene>
<dbReference type="EMBL" id="LR798265">
    <property type="protein sequence ID" value="CAB5218426.1"/>
    <property type="molecule type" value="Genomic_DNA"/>
</dbReference>
<accession>A0A6J7WKV4</accession>
<organism evidence="1">
    <name type="scientific">uncultured Caudovirales phage</name>
    <dbReference type="NCBI Taxonomy" id="2100421"/>
    <lineage>
        <taxon>Viruses</taxon>
        <taxon>Duplodnaviria</taxon>
        <taxon>Heunggongvirae</taxon>
        <taxon>Uroviricota</taxon>
        <taxon>Caudoviricetes</taxon>
        <taxon>Peduoviridae</taxon>
        <taxon>Maltschvirus</taxon>
        <taxon>Maltschvirus maltsch</taxon>
    </lineage>
</organism>
<reference evidence="1" key="1">
    <citation type="submission" date="2020-05" db="EMBL/GenBank/DDBJ databases">
        <authorList>
            <person name="Chiriac C."/>
            <person name="Salcher M."/>
            <person name="Ghai R."/>
            <person name="Kavagutti S V."/>
        </authorList>
    </citation>
    <scope>NUCLEOTIDE SEQUENCE</scope>
</reference>
<sequence>METKIKIDKSFLHIVQYYKNNKLIKEVIFAEVVDVNKYWNDIKEAHLNYESQCVELDNFVIVTKTLGDYDFCVSKIIEKIININN</sequence>